<dbReference type="SUPFAM" id="SSF57997">
    <property type="entry name" value="Tropomyosin"/>
    <property type="match status" value="1"/>
</dbReference>
<dbReference type="Proteomes" id="UP000225277">
    <property type="component" value="Unassembled WGS sequence"/>
</dbReference>
<feature type="region of interest" description="Disordered" evidence="1">
    <location>
        <begin position="53"/>
        <end position="85"/>
    </location>
</feature>
<keyword evidence="3" id="KW-1185">Reference proteome</keyword>
<evidence type="ECO:0000313" key="3">
    <source>
        <dbReference type="Proteomes" id="UP000225277"/>
    </source>
</evidence>
<protein>
    <submittedName>
        <fullName evidence="2">Uncharacterized protein</fullName>
    </submittedName>
</protein>
<dbReference type="AlphaFoldDB" id="A0A2D3VPN6"/>
<dbReference type="RefSeq" id="XP_023631817.1">
    <property type="nucleotide sequence ID" value="XM_023776049.1"/>
</dbReference>
<accession>A0A2D3VPN6</accession>
<feature type="compositionally biased region" description="Low complexity" evidence="1">
    <location>
        <begin position="64"/>
        <end position="76"/>
    </location>
</feature>
<evidence type="ECO:0000256" key="1">
    <source>
        <dbReference type="SAM" id="MobiDB-lite"/>
    </source>
</evidence>
<organism evidence="2 3">
    <name type="scientific">Ramularia collo-cygni</name>
    <dbReference type="NCBI Taxonomy" id="112498"/>
    <lineage>
        <taxon>Eukaryota</taxon>
        <taxon>Fungi</taxon>
        <taxon>Dikarya</taxon>
        <taxon>Ascomycota</taxon>
        <taxon>Pezizomycotina</taxon>
        <taxon>Dothideomycetes</taxon>
        <taxon>Dothideomycetidae</taxon>
        <taxon>Mycosphaerellales</taxon>
        <taxon>Mycosphaerellaceae</taxon>
        <taxon>Ramularia</taxon>
    </lineage>
</organism>
<proteinExistence type="predicted"/>
<gene>
    <name evidence="2" type="ORF">RCC_10823</name>
</gene>
<reference evidence="2 3" key="1">
    <citation type="submission" date="2016-03" db="EMBL/GenBank/DDBJ databases">
        <authorList>
            <person name="Ploux O."/>
        </authorList>
    </citation>
    <scope>NUCLEOTIDE SEQUENCE [LARGE SCALE GENOMIC DNA]</scope>
    <source>
        <strain evidence="2 3">URUG2</strain>
    </source>
</reference>
<name>A0A2D3VPN6_9PEZI</name>
<feature type="compositionally biased region" description="Polar residues" evidence="1">
    <location>
        <begin position="195"/>
        <end position="212"/>
    </location>
</feature>
<dbReference type="GeneID" id="35605858"/>
<dbReference type="EMBL" id="FJUY01000025">
    <property type="protein sequence ID" value="CZT25094.1"/>
    <property type="molecule type" value="Genomic_DNA"/>
</dbReference>
<feature type="region of interest" description="Disordered" evidence="1">
    <location>
        <begin position="194"/>
        <end position="214"/>
    </location>
</feature>
<dbReference type="Gene3D" id="1.10.287.620">
    <property type="entry name" value="Helix Hairpins"/>
    <property type="match status" value="1"/>
</dbReference>
<evidence type="ECO:0000313" key="2">
    <source>
        <dbReference type="EMBL" id="CZT25094.1"/>
    </source>
</evidence>
<sequence length="418" mass="47600">MAVLRSDHPSSTLRKAHIAVPFMTFSDFVGFTTQTFRRIYDAFERRVSVAEMMESAPQSTPNISPRSPRPYAAARRNSNEGFSIGPQVSSNTIPICYDKEFVPSGLRDPQRYRRELRSSVSEFTDVTDTHFDIPSRPTFPAHRVDNGEVLETSPTDILRLHPLLPDGFQSPGGSTNISSSPVTRHHLFAPEATPNIESSSTYQGSLSNNLHQKSSHHDLFADHLESAWRNLEAAQQELQHTRESLADKEHDVHNLNIQVSNLQRGLDTALHQHNAMARELSDLKAYHTTHKPLKRCSLLTNLFFHSSSSKSKIHHLENRLHRAQTDIQILHDRWRSTHHSLTRTEDVLEEQRECMKVRIIALKHTQMELGAVRGKLQTAERMLEDRKAVLEVLRQSNRDLALEIAYLKRRGAGRTGVF</sequence>